<evidence type="ECO:0000313" key="2">
    <source>
        <dbReference type="EMBL" id="KTD86470.1"/>
    </source>
</evidence>
<dbReference type="Pfam" id="PF20274">
    <property type="entry name" value="cREC_REC"/>
    <property type="match status" value="1"/>
</dbReference>
<evidence type="ECO:0000259" key="1">
    <source>
        <dbReference type="Pfam" id="PF20274"/>
    </source>
</evidence>
<dbReference type="EMBL" id="LCZJ02000019">
    <property type="protein sequence ID" value="KTD86470.1"/>
    <property type="molecule type" value="Genomic_DNA"/>
</dbReference>
<sequence length="114" mass="13070">MIHIYMDDLRKVPQGFALARSTEECLLMLRECEVDILSLDYDMGPDDYSGGEVARRIVLEGLFPREIYLHTSSLWGRREMFEILYTAKPEGMLLVNGPLSSDKLLDIAEETDLK</sequence>
<dbReference type="RefSeq" id="WP_060623364.1">
    <property type="nucleotide sequence ID" value="NZ_LCZJ02000019.1"/>
</dbReference>
<protein>
    <submittedName>
        <fullName evidence="2">Cell division protein FtsJ</fullName>
    </submittedName>
</protein>
<reference evidence="2 3" key="1">
    <citation type="journal article" date="2015" name="Int. Biodeterior. Biodegradation">
        <title>Physiological and genetic screening methods for the isolation of methyl tert-butyl ether-degrading bacteria for bioremediation purposes.</title>
        <authorList>
            <person name="Guisado I.M."/>
            <person name="Purswani J."/>
            <person name="Gonzalez Lopez J."/>
            <person name="Pozo C."/>
        </authorList>
    </citation>
    <scope>NUCLEOTIDE SEQUENCE [LARGE SCALE GENOMIC DNA]</scope>
    <source>
        <strain evidence="2 3">SH7</strain>
    </source>
</reference>
<dbReference type="OrthoDB" id="2614698at2"/>
<keyword evidence="2" id="KW-0131">Cell cycle</keyword>
<dbReference type="Proteomes" id="UP000054709">
    <property type="component" value="Unassembled WGS sequence"/>
</dbReference>
<dbReference type="GO" id="GO:0051301">
    <property type="term" value="P:cell division"/>
    <property type="evidence" value="ECO:0007669"/>
    <property type="project" value="UniProtKB-KW"/>
</dbReference>
<accession>A0A0W1AYR1</accession>
<keyword evidence="3" id="KW-1185">Reference proteome</keyword>
<gene>
    <name evidence="2" type="ORF">UQ64_13390</name>
</gene>
<name>A0A0W1AYR1_9BACL</name>
<comment type="caution">
    <text evidence="2">The sequence shown here is derived from an EMBL/GenBank/DDBJ whole genome shotgun (WGS) entry which is preliminary data.</text>
</comment>
<feature type="domain" description="Cyclic-phosphate processing Receiver" evidence="1">
    <location>
        <begin position="2"/>
        <end position="85"/>
    </location>
</feature>
<keyword evidence="2" id="KW-0132">Cell division</keyword>
<proteinExistence type="predicted"/>
<evidence type="ECO:0000313" key="3">
    <source>
        <dbReference type="Proteomes" id="UP000054709"/>
    </source>
</evidence>
<dbReference type="AlphaFoldDB" id="A0A0W1AYR1"/>
<dbReference type="InterPro" id="IPR046909">
    <property type="entry name" value="cREC_REC"/>
</dbReference>
<organism evidence="2 3">
    <name type="scientific">Paenibacillus etheri</name>
    <dbReference type="NCBI Taxonomy" id="1306852"/>
    <lineage>
        <taxon>Bacteria</taxon>
        <taxon>Bacillati</taxon>
        <taxon>Bacillota</taxon>
        <taxon>Bacilli</taxon>
        <taxon>Bacillales</taxon>
        <taxon>Paenibacillaceae</taxon>
        <taxon>Paenibacillus</taxon>
    </lineage>
</organism>